<dbReference type="EMBL" id="MFZV01000037">
    <property type="protein sequence ID" value="OGK30941.1"/>
    <property type="molecule type" value="Genomic_DNA"/>
</dbReference>
<proteinExistence type="predicted"/>
<accession>A0A1F7HI93</accession>
<dbReference type="Proteomes" id="UP000177199">
    <property type="component" value="Unassembled WGS sequence"/>
</dbReference>
<dbReference type="AlphaFoldDB" id="A0A1F7HI93"/>
<reference evidence="1 2" key="1">
    <citation type="journal article" date="2016" name="Nat. Commun.">
        <title>Thousands of microbial genomes shed light on interconnected biogeochemical processes in an aquifer system.</title>
        <authorList>
            <person name="Anantharaman K."/>
            <person name="Brown C.T."/>
            <person name="Hug L.A."/>
            <person name="Sharon I."/>
            <person name="Castelle C.J."/>
            <person name="Probst A.J."/>
            <person name="Thomas B.C."/>
            <person name="Singh A."/>
            <person name="Wilkins M.J."/>
            <person name="Karaoz U."/>
            <person name="Brodie E.L."/>
            <person name="Williams K.H."/>
            <person name="Hubbard S.S."/>
            <person name="Banfield J.F."/>
        </authorList>
    </citation>
    <scope>NUCLEOTIDE SEQUENCE [LARGE SCALE GENOMIC DNA]</scope>
</reference>
<protein>
    <submittedName>
        <fullName evidence="1">Uncharacterized protein</fullName>
    </submittedName>
</protein>
<comment type="caution">
    <text evidence="1">The sequence shown here is derived from an EMBL/GenBank/DDBJ whole genome shotgun (WGS) entry which is preliminary data.</text>
</comment>
<organism evidence="1 2">
    <name type="scientific">Candidatus Roizmanbacteria bacterium RIFCSPHIGHO2_12_FULL_33_9</name>
    <dbReference type="NCBI Taxonomy" id="1802045"/>
    <lineage>
        <taxon>Bacteria</taxon>
        <taxon>Candidatus Roizmaniibacteriota</taxon>
    </lineage>
</organism>
<gene>
    <name evidence="1" type="ORF">A3F29_00635</name>
</gene>
<sequence>MLPESALRNSQIETHTKKEWRLIESTKAVISNAMRLVEQADTDTSQARYVRVRDPKTGQLFSLFVMSDEYVSGQYAYRRNNGLIITPLSLNRNGVLEPKREEVIQLPDNPSHHIVGNLDFSTKGLKPRTMKSVARMLGRAERVG</sequence>
<evidence type="ECO:0000313" key="2">
    <source>
        <dbReference type="Proteomes" id="UP000177199"/>
    </source>
</evidence>
<name>A0A1F7HI93_9BACT</name>
<evidence type="ECO:0000313" key="1">
    <source>
        <dbReference type="EMBL" id="OGK30941.1"/>
    </source>
</evidence>